<gene>
    <name evidence="5" type="ORF">SAMN05421780_10868</name>
</gene>
<dbReference type="AlphaFoldDB" id="A0A1I1L537"/>
<dbReference type="SUPFAM" id="SSF55248">
    <property type="entry name" value="PCD-like"/>
    <property type="match status" value="1"/>
</dbReference>
<evidence type="ECO:0000313" key="5">
    <source>
        <dbReference type="EMBL" id="SFC68176.1"/>
    </source>
</evidence>
<evidence type="ECO:0000256" key="4">
    <source>
        <dbReference type="ARBA" id="ARBA00023239"/>
    </source>
</evidence>
<dbReference type="Proteomes" id="UP000199514">
    <property type="component" value="Unassembled WGS sequence"/>
</dbReference>
<dbReference type="Gene3D" id="3.30.1360.20">
    <property type="entry name" value="Transcriptional coactivator/pterin dehydratase"/>
    <property type="match status" value="1"/>
</dbReference>
<dbReference type="EMBL" id="FOLE01000008">
    <property type="protein sequence ID" value="SFC68176.1"/>
    <property type="molecule type" value="Genomic_DNA"/>
</dbReference>
<comment type="catalytic activity">
    <reaction evidence="1">
        <text>(4aS,6R)-4a-hydroxy-L-erythro-5,6,7,8-tetrahydrobiopterin = (6R)-L-erythro-6,7-dihydrobiopterin + H2O</text>
        <dbReference type="Rhea" id="RHEA:11920"/>
        <dbReference type="ChEBI" id="CHEBI:15377"/>
        <dbReference type="ChEBI" id="CHEBI:15642"/>
        <dbReference type="ChEBI" id="CHEBI:43120"/>
        <dbReference type="EC" id="4.2.1.96"/>
    </reaction>
</comment>
<dbReference type="OrthoDB" id="9794987at2"/>
<proteinExistence type="inferred from homology"/>
<accession>A0A1I1L537</accession>
<keyword evidence="6" id="KW-1185">Reference proteome</keyword>
<evidence type="ECO:0000256" key="1">
    <source>
        <dbReference type="ARBA" id="ARBA00001554"/>
    </source>
</evidence>
<dbReference type="STRING" id="927664.SAMN05421780_10868"/>
<evidence type="ECO:0000256" key="2">
    <source>
        <dbReference type="ARBA" id="ARBA00006472"/>
    </source>
</evidence>
<protein>
    <recommendedName>
        <fullName evidence="3">4a-hydroxytetrahydrobiopterin dehydratase</fullName>
        <ecNumber evidence="3">4.2.1.96</ecNumber>
    </recommendedName>
</protein>
<dbReference type="PANTHER" id="PTHR12599">
    <property type="entry name" value="PTERIN-4-ALPHA-CARBINOLAMINE DEHYDRATASE"/>
    <property type="match status" value="1"/>
</dbReference>
<dbReference type="EC" id="4.2.1.96" evidence="3"/>
<evidence type="ECO:0000313" key="6">
    <source>
        <dbReference type="Proteomes" id="UP000199514"/>
    </source>
</evidence>
<name>A0A1I1L537_9BACT</name>
<dbReference type="InterPro" id="IPR036428">
    <property type="entry name" value="PCD_sf"/>
</dbReference>
<dbReference type="PANTHER" id="PTHR12599:SF0">
    <property type="entry name" value="PTERIN-4-ALPHA-CARBINOLAMINE DEHYDRATASE"/>
    <property type="match status" value="1"/>
</dbReference>
<reference evidence="5 6" key="1">
    <citation type="submission" date="2016-10" db="EMBL/GenBank/DDBJ databases">
        <authorList>
            <person name="de Groot N.N."/>
        </authorList>
    </citation>
    <scope>NUCLEOTIDE SEQUENCE [LARGE SCALE GENOMIC DNA]</scope>
    <source>
        <strain evidence="5 6">DSM 6793</strain>
    </source>
</reference>
<comment type="similarity">
    <text evidence="2">Belongs to the pterin-4-alpha-carbinolamine dehydratase family.</text>
</comment>
<sequence length="78" mass="9137">MNWDEKDNALEKTFVFQDFVEAFGFMTRVALLAEQRNHHPDWHNVYNRVTIRLNTHDAGSTVTDKDRELAAAIDRLFS</sequence>
<evidence type="ECO:0000256" key="3">
    <source>
        <dbReference type="ARBA" id="ARBA00013252"/>
    </source>
</evidence>
<organism evidence="5 6">
    <name type="scientific">Flexibacter flexilis DSM 6793</name>
    <dbReference type="NCBI Taxonomy" id="927664"/>
    <lineage>
        <taxon>Bacteria</taxon>
        <taxon>Pseudomonadati</taxon>
        <taxon>Bacteroidota</taxon>
        <taxon>Cytophagia</taxon>
        <taxon>Cytophagales</taxon>
        <taxon>Flexibacteraceae</taxon>
        <taxon>Flexibacter</taxon>
    </lineage>
</organism>
<dbReference type="GO" id="GO:0008124">
    <property type="term" value="F:4-alpha-hydroxytetrahydrobiopterin dehydratase activity"/>
    <property type="evidence" value="ECO:0007669"/>
    <property type="project" value="UniProtKB-EC"/>
</dbReference>
<dbReference type="InterPro" id="IPR001533">
    <property type="entry name" value="Pterin_deHydtase"/>
</dbReference>
<dbReference type="GO" id="GO:0006729">
    <property type="term" value="P:tetrahydrobiopterin biosynthetic process"/>
    <property type="evidence" value="ECO:0007669"/>
    <property type="project" value="InterPro"/>
</dbReference>
<keyword evidence="4" id="KW-0456">Lyase</keyword>
<dbReference type="NCBIfam" id="NF002018">
    <property type="entry name" value="PRK00823.1-3"/>
    <property type="match status" value="1"/>
</dbReference>
<dbReference type="Pfam" id="PF01329">
    <property type="entry name" value="Pterin_4a"/>
    <property type="match status" value="1"/>
</dbReference>